<dbReference type="AlphaFoldDB" id="A0A9D2J1I5"/>
<feature type="transmembrane region" description="Helical" evidence="7">
    <location>
        <begin position="85"/>
        <end position="108"/>
    </location>
</feature>
<keyword evidence="4 7" id="KW-0812">Transmembrane</keyword>
<dbReference type="EMBL" id="DXBX01000045">
    <property type="protein sequence ID" value="HIZ33083.1"/>
    <property type="molecule type" value="Genomic_DNA"/>
</dbReference>
<feature type="transmembrane region" description="Helical" evidence="7">
    <location>
        <begin position="416"/>
        <end position="439"/>
    </location>
</feature>
<organism evidence="8 9">
    <name type="scientific">Candidatus Bacteroides merdigallinarum</name>
    <dbReference type="NCBI Taxonomy" id="2838473"/>
    <lineage>
        <taxon>Bacteria</taxon>
        <taxon>Pseudomonadati</taxon>
        <taxon>Bacteroidota</taxon>
        <taxon>Bacteroidia</taxon>
        <taxon>Bacteroidales</taxon>
        <taxon>Bacteroidaceae</taxon>
        <taxon>Bacteroides</taxon>
    </lineage>
</organism>
<dbReference type="CDD" id="cd13127">
    <property type="entry name" value="MATE_tuaB_like"/>
    <property type="match status" value="1"/>
</dbReference>
<evidence type="ECO:0000313" key="8">
    <source>
        <dbReference type="EMBL" id="HIZ33083.1"/>
    </source>
</evidence>
<feature type="transmembrane region" description="Helical" evidence="7">
    <location>
        <begin position="385"/>
        <end position="404"/>
    </location>
</feature>
<dbReference type="PANTHER" id="PTHR30250:SF10">
    <property type="entry name" value="LIPOPOLYSACCHARIDE BIOSYNTHESIS PROTEIN WZXC"/>
    <property type="match status" value="1"/>
</dbReference>
<feature type="transmembrane region" description="Helical" evidence="7">
    <location>
        <begin position="120"/>
        <end position="140"/>
    </location>
</feature>
<evidence type="ECO:0000256" key="2">
    <source>
        <dbReference type="ARBA" id="ARBA00007430"/>
    </source>
</evidence>
<feature type="transmembrane region" description="Helical" evidence="7">
    <location>
        <begin position="152"/>
        <end position="170"/>
    </location>
</feature>
<comment type="caution">
    <text evidence="8">The sequence shown here is derived from an EMBL/GenBank/DDBJ whole genome shotgun (WGS) entry which is preliminary data.</text>
</comment>
<evidence type="ECO:0000256" key="4">
    <source>
        <dbReference type="ARBA" id="ARBA00022692"/>
    </source>
</evidence>
<protein>
    <submittedName>
        <fullName evidence="8">Lipopolysaccharide biosynthesis protein</fullName>
    </submittedName>
</protein>
<proteinExistence type="inferred from homology"/>
<dbReference type="InterPro" id="IPR050833">
    <property type="entry name" value="Poly_Biosynth_Transport"/>
</dbReference>
<dbReference type="Pfam" id="PF13440">
    <property type="entry name" value="Polysacc_synt_3"/>
    <property type="match status" value="1"/>
</dbReference>
<evidence type="ECO:0000256" key="6">
    <source>
        <dbReference type="ARBA" id="ARBA00023136"/>
    </source>
</evidence>
<keyword evidence="6 7" id="KW-0472">Membrane</keyword>
<reference evidence="8" key="1">
    <citation type="journal article" date="2021" name="PeerJ">
        <title>Extensive microbial diversity within the chicken gut microbiome revealed by metagenomics and culture.</title>
        <authorList>
            <person name="Gilroy R."/>
            <person name="Ravi A."/>
            <person name="Getino M."/>
            <person name="Pursley I."/>
            <person name="Horton D.L."/>
            <person name="Alikhan N.F."/>
            <person name="Baker D."/>
            <person name="Gharbi K."/>
            <person name="Hall N."/>
            <person name="Watson M."/>
            <person name="Adriaenssens E.M."/>
            <person name="Foster-Nyarko E."/>
            <person name="Jarju S."/>
            <person name="Secka A."/>
            <person name="Antonio M."/>
            <person name="Oren A."/>
            <person name="Chaudhuri R.R."/>
            <person name="La Ragione R."/>
            <person name="Hildebrand F."/>
            <person name="Pallen M.J."/>
        </authorList>
    </citation>
    <scope>NUCLEOTIDE SEQUENCE</scope>
    <source>
        <strain evidence="8">ChiHjej9B8-1298</strain>
    </source>
</reference>
<dbReference type="GO" id="GO:0005886">
    <property type="term" value="C:plasma membrane"/>
    <property type="evidence" value="ECO:0007669"/>
    <property type="project" value="UniProtKB-SubCell"/>
</dbReference>
<evidence type="ECO:0000313" key="9">
    <source>
        <dbReference type="Proteomes" id="UP000824028"/>
    </source>
</evidence>
<keyword evidence="3" id="KW-1003">Cell membrane</keyword>
<feature type="transmembrane region" description="Helical" evidence="7">
    <location>
        <begin position="176"/>
        <end position="196"/>
    </location>
</feature>
<feature type="transmembrane region" description="Helical" evidence="7">
    <location>
        <begin position="359"/>
        <end position="379"/>
    </location>
</feature>
<sequence length="492" mass="55499">MKNEEPSSLKEKTARGLFWGGVSNGVQQLLNLLFGIFLARLLTPADYGMVGMLSIFSLIASTLQESGFTAALANKKDACHRDYNAVFWFSTLMGASLYVILFLCAPLIADFYHTPELTPLARYSFLGFLISSTGVAHYAVIFRNLKVKENAVVMLVALAVSGTVGVLMAWQGMAYWGIATQSIVYVCCVTALRWHYSGWRPTCRWDFRPLRGMLAFSSRLLVTNVFQHINYNLLSVVLGRCYAAREVGFFNQSNKWNYMGYSVIQGMVQGVAQPVLRQVDDDRERQVRVFRKMLRFVAFVSFPCLLGLSLVAPELITIAITDKWARSAGLLRMLCVGSAFIPIQNLYSNLIVSRGRSDVYMWNVIAQGVVQVAVALTCYRLGMERMVMCYVAVNIGWTFVWHYLAWREIRLSLWDALRDTVPFLLMAAGTMWLTGFAVPHVTENIHVSFVAKVAMAVALYVGLMMLCRVQTFREAWAYFRKKKGDTPDDEKT</sequence>
<feature type="transmembrane region" description="Helical" evidence="7">
    <location>
        <begin position="49"/>
        <end position="73"/>
    </location>
</feature>
<name>A0A9D2J1I5_9BACE</name>
<reference evidence="8" key="2">
    <citation type="submission" date="2021-04" db="EMBL/GenBank/DDBJ databases">
        <authorList>
            <person name="Gilroy R."/>
        </authorList>
    </citation>
    <scope>NUCLEOTIDE SEQUENCE</scope>
    <source>
        <strain evidence="8">ChiHjej9B8-1298</strain>
    </source>
</reference>
<feature type="transmembrane region" description="Helical" evidence="7">
    <location>
        <begin position="293"/>
        <end position="312"/>
    </location>
</feature>
<dbReference type="Proteomes" id="UP000824028">
    <property type="component" value="Unassembled WGS sequence"/>
</dbReference>
<gene>
    <name evidence="8" type="ORF">H9814_05980</name>
</gene>
<comment type="similarity">
    <text evidence="2">Belongs to the polysaccharide synthase family.</text>
</comment>
<comment type="subcellular location">
    <subcellularLocation>
        <location evidence="1">Cell membrane</location>
        <topology evidence="1">Multi-pass membrane protein</topology>
    </subcellularLocation>
</comment>
<keyword evidence="5 7" id="KW-1133">Transmembrane helix</keyword>
<evidence type="ECO:0000256" key="7">
    <source>
        <dbReference type="SAM" id="Phobius"/>
    </source>
</evidence>
<feature type="transmembrane region" description="Helical" evidence="7">
    <location>
        <begin position="445"/>
        <end position="466"/>
    </location>
</feature>
<evidence type="ECO:0000256" key="1">
    <source>
        <dbReference type="ARBA" id="ARBA00004651"/>
    </source>
</evidence>
<evidence type="ECO:0000256" key="3">
    <source>
        <dbReference type="ARBA" id="ARBA00022475"/>
    </source>
</evidence>
<dbReference type="PANTHER" id="PTHR30250">
    <property type="entry name" value="PST FAMILY PREDICTED COLANIC ACID TRANSPORTER"/>
    <property type="match status" value="1"/>
</dbReference>
<feature type="transmembrane region" description="Helical" evidence="7">
    <location>
        <begin position="324"/>
        <end position="347"/>
    </location>
</feature>
<evidence type="ECO:0000256" key="5">
    <source>
        <dbReference type="ARBA" id="ARBA00022989"/>
    </source>
</evidence>
<feature type="transmembrane region" description="Helical" evidence="7">
    <location>
        <begin position="21"/>
        <end position="43"/>
    </location>
</feature>
<accession>A0A9D2J1I5</accession>